<reference evidence="1 2" key="1">
    <citation type="submission" date="2018-06" db="EMBL/GenBank/DDBJ databases">
        <authorList>
            <consortium name="Pathogen Informatics"/>
            <person name="Doyle S."/>
        </authorList>
    </citation>
    <scope>NUCLEOTIDE SEQUENCE [LARGE SCALE GENOMIC DNA]</scope>
    <source>
        <strain evidence="1 2">NCTC11807</strain>
    </source>
</reference>
<keyword evidence="2" id="KW-1185">Reference proteome</keyword>
<gene>
    <name evidence="1" type="primary">yxeP_2</name>
    <name evidence="1" type="ORF">NCTC11807_00740</name>
</gene>
<keyword evidence="1" id="KW-0378">Hydrolase</keyword>
<dbReference type="SUPFAM" id="SSF55031">
    <property type="entry name" value="Bacterial exopeptidase dimerisation domain"/>
    <property type="match status" value="1"/>
</dbReference>
<dbReference type="AlphaFoldDB" id="A0A380H1K8"/>
<dbReference type="Gene3D" id="3.30.70.360">
    <property type="match status" value="1"/>
</dbReference>
<evidence type="ECO:0000313" key="2">
    <source>
        <dbReference type="Proteomes" id="UP000255425"/>
    </source>
</evidence>
<dbReference type="InterPro" id="IPR017439">
    <property type="entry name" value="Amidohydrolase"/>
</dbReference>
<dbReference type="InterPro" id="IPR036264">
    <property type="entry name" value="Bact_exopeptidase_dim_dom"/>
</dbReference>
<dbReference type="SUPFAM" id="SSF53187">
    <property type="entry name" value="Zn-dependent exopeptidases"/>
    <property type="match status" value="1"/>
</dbReference>
<name>A0A380H1K8_9STAP</name>
<organism evidence="1 2">
    <name type="scientific">Staphylococcus saccharolyticus</name>
    <dbReference type="NCBI Taxonomy" id="33028"/>
    <lineage>
        <taxon>Bacteria</taxon>
        <taxon>Bacillati</taxon>
        <taxon>Bacillota</taxon>
        <taxon>Bacilli</taxon>
        <taxon>Bacillales</taxon>
        <taxon>Staphylococcaceae</taxon>
        <taxon>Staphylococcus</taxon>
    </lineage>
</organism>
<dbReference type="Proteomes" id="UP000255425">
    <property type="component" value="Unassembled WGS sequence"/>
</dbReference>
<dbReference type="EC" id="3.-.-.-" evidence="1"/>
<dbReference type="GO" id="GO:0016787">
    <property type="term" value="F:hydrolase activity"/>
    <property type="evidence" value="ECO:0007669"/>
    <property type="project" value="UniProtKB-KW"/>
</dbReference>
<evidence type="ECO:0000313" key="1">
    <source>
        <dbReference type="EMBL" id="SUM69161.1"/>
    </source>
</evidence>
<dbReference type="EMBL" id="UHDZ01000001">
    <property type="protein sequence ID" value="SUM69161.1"/>
    <property type="molecule type" value="Genomic_DNA"/>
</dbReference>
<dbReference type="PANTHER" id="PTHR11014">
    <property type="entry name" value="PEPTIDASE M20 FAMILY MEMBER"/>
    <property type="match status" value="1"/>
</dbReference>
<dbReference type="PANTHER" id="PTHR11014:SF63">
    <property type="entry name" value="METALLOPEPTIDASE, PUTATIVE (AFU_ORTHOLOGUE AFUA_6G09600)-RELATED"/>
    <property type="match status" value="1"/>
</dbReference>
<proteinExistence type="predicted"/>
<dbReference type="Gene3D" id="3.40.630.10">
    <property type="entry name" value="Zn peptidases"/>
    <property type="match status" value="1"/>
</dbReference>
<sequence length="84" mass="8878">MGHGAFKITDAGVLKGAKAVLGFHNYPTLNVGEFAIKSGVTTSSVGRFQFQIRGKGAHAAKPEQWNDPVVVVGQLINSLQTIIS</sequence>
<protein>
    <submittedName>
        <fullName evidence="1">Amino acid amidohydrolase</fullName>
        <ecNumber evidence="1">3.-.-.-</ecNumber>
    </submittedName>
</protein>
<accession>A0A380H1K8</accession>